<dbReference type="SMART" id="SM00733">
    <property type="entry name" value="Mterf"/>
    <property type="match status" value="7"/>
</dbReference>
<comment type="caution">
    <text evidence="4">The sequence shown here is derived from an EMBL/GenBank/DDBJ whole genome shotgun (WGS) entry which is preliminary data.</text>
</comment>
<keyword evidence="2" id="KW-0804">Transcription</keyword>
<dbReference type="EMBL" id="RCHU01000283">
    <property type="protein sequence ID" value="TKS09188.1"/>
    <property type="molecule type" value="Genomic_DNA"/>
</dbReference>
<dbReference type="Gene3D" id="1.25.70.10">
    <property type="entry name" value="Transcription termination factor 3, mitochondrial"/>
    <property type="match status" value="1"/>
</dbReference>
<dbReference type="GO" id="GO:0003676">
    <property type="term" value="F:nucleic acid binding"/>
    <property type="evidence" value="ECO:0007669"/>
    <property type="project" value="InterPro"/>
</dbReference>
<organism evidence="4">
    <name type="scientific">Populus alba</name>
    <name type="common">White poplar</name>
    <dbReference type="NCBI Taxonomy" id="43335"/>
    <lineage>
        <taxon>Eukaryota</taxon>
        <taxon>Viridiplantae</taxon>
        <taxon>Streptophyta</taxon>
        <taxon>Embryophyta</taxon>
        <taxon>Tracheophyta</taxon>
        <taxon>Spermatophyta</taxon>
        <taxon>Magnoliopsida</taxon>
        <taxon>eudicotyledons</taxon>
        <taxon>Gunneridae</taxon>
        <taxon>Pentapetalae</taxon>
        <taxon>rosids</taxon>
        <taxon>fabids</taxon>
        <taxon>Malpighiales</taxon>
        <taxon>Salicaceae</taxon>
        <taxon>Saliceae</taxon>
        <taxon>Populus</taxon>
    </lineage>
</organism>
<evidence type="ECO:0000256" key="3">
    <source>
        <dbReference type="ARBA" id="ARBA00022946"/>
    </source>
</evidence>
<evidence type="ECO:0008006" key="5">
    <source>
        <dbReference type="Google" id="ProtNLM"/>
    </source>
</evidence>
<evidence type="ECO:0000256" key="2">
    <source>
        <dbReference type="ARBA" id="ARBA00022472"/>
    </source>
</evidence>
<proteinExistence type="inferred from homology"/>
<dbReference type="GO" id="GO:0006353">
    <property type="term" value="P:DNA-templated transcription termination"/>
    <property type="evidence" value="ECO:0007669"/>
    <property type="project" value="UniProtKB-KW"/>
</dbReference>
<accession>A0A4U5QF52</accession>
<dbReference type="AlphaFoldDB" id="A0A4U5QF52"/>
<evidence type="ECO:0000256" key="1">
    <source>
        <dbReference type="ARBA" id="ARBA00007692"/>
    </source>
</evidence>
<protein>
    <recommendedName>
        <fullName evidence="5">Mitochondrial transcription termination factor family protein</fullName>
    </recommendedName>
</protein>
<dbReference type="PANTHER" id="PTHR13068">
    <property type="entry name" value="CGI-12 PROTEIN-RELATED"/>
    <property type="match status" value="1"/>
</dbReference>
<keyword evidence="2" id="KW-0805">Transcription regulation</keyword>
<keyword evidence="3" id="KW-0809">Transit peptide</keyword>
<dbReference type="InterPro" id="IPR003690">
    <property type="entry name" value="MTERF"/>
</dbReference>
<name>A0A4U5QF52_POPAL</name>
<gene>
    <name evidence="4" type="ORF">D5086_0000095920</name>
</gene>
<dbReference type="FunFam" id="1.25.70.10:FF:000001">
    <property type="entry name" value="Mitochondrial transcription termination factor-like"/>
    <property type="match status" value="1"/>
</dbReference>
<comment type="similarity">
    <text evidence="1">Belongs to the mTERF family.</text>
</comment>
<dbReference type="PANTHER" id="PTHR13068:SF31">
    <property type="entry name" value="TRANSCRIPTION TERMINATION FACTOR MTERF2, CHLOROPLASTIC-LIKE"/>
    <property type="match status" value="1"/>
</dbReference>
<reference evidence="4" key="1">
    <citation type="submission" date="2018-10" db="EMBL/GenBank/DDBJ databases">
        <title>Population genomic analysis revealed the cold adaptation of white poplar.</title>
        <authorList>
            <person name="Liu Y.-J."/>
        </authorList>
    </citation>
    <scope>NUCLEOTIDE SEQUENCE [LARGE SCALE GENOMIC DNA]</scope>
    <source>
        <strain evidence="4">PAL-ZL1</strain>
    </source>
</reference>
<dbReference type="STRING" id="43335.A0A4U5QF52"/>
<dbReference type="InterPro" id="IPR038538">
    <property type="entry name" value="MTERF_sf"/>
</dbReference>
<evidence type="ECO:0000313" key="4">
    <source>
        <dbReference type="EMBL" id="TKS09188.1"/>
    </source>
</evidence>
<sequence>MASACMAMRNLLSLAQKRFFNTSVILPTASSSFTAEYPIKTCGLPLQPGLSVSNKLQIDENNLQNSQAVVEFLKSHHFKDAHIAKMVQKCPAVLRCKVEDNLEPKFDFFIKNGFEGQLLPQILMSDPRILVCRLDTRIKPCLELLKPFLGSNENIIAVLKRASWLLTYSLKSCVQPNIDFLIKEGLPLDKMAKLLTSYPRTILIKHDRMVSAANYLKNLGLEPKAPMFIHAFRVMVQLSEPTWKKKIEAWKSVGWSEGEILGTFKRFPFLLSCSEEKINCMMDFFVNTVKLGHQTITANPSIFKYSFDKRIFPRYNVLKVLESKKLIRVRKTATFLKISEEKFLENYITKYEGKVPGLLEIYGSIRKTKGL</sequence>
<keyword evidence="2" id="KW-0806">Transcription termination</keyword>
<dbReference type="Pfam" id="PF02536">
    <property type="entry name" value="mTERF"/>
    <property type="match status" value="1"/>
</dbReference>